<gene>
    <name evidence="3" type="primary">murQ</name>
</gene>
<dbReference type="PROSITE" id="PS01272">
    <property type="entry name" value="GCKR"/>
    <property type="match status" value="1"/>
</dbReference>
<comment type="function">
    <text evidence="3">Specifically catalyzes the cleavage of the D-lactyl ether substituent of MurNAc 6-phosphate, producing GlcNAc 6-phosphate and D-lactate.</text>
</comment>
<dbReference type="Pfam" id="PF22645">
    <property type="entry name" value="GKRP_SIS_N"/>
    <property type="match status" value="1"/>
</dbReference>
<accession>A0A0H4T9S9</accession>
<dbReference type="GO" id="GO:0016803">
    <property type="term" value="F:ether hydrolase activity"/>
    <property type="evidence" value="ECO:0007669"/>
    <property type="project" value="TreeGrafter"/>
</dbReference>
<comment type="miscellaneous">
    <text evidence="3">A lyase-type mechanism (elimination/hydration) is suggested for the cleavage of the lactyl ether bond of MurNAc 6-phosphate, with the formation of an alpha,beta-unsaturated aldehyde intermediate with (E)-stereochemistry, followed by the syn addition of water to give product.</text>
</comment>
<dbReference type="AlphaFoldDB" id="A0A0H4T9S9"/>
<feature type="active site" description="Proton donor" evidence="3">
    <location>
        <position position="87"/>
    </location>
</feature>
<dbReference type="SUPFAM" id="SSF53697">
    <property type="entry name" value="SIS domain"/>
    <property type="match status" value="1"/>
</dbReference>
<keyword evidence="2 3" id="KW-0119">Carbohydrate metabolism</keyword>
<comment type="subunit">
    <text evidence="3">Homodimer.</text>
</comment>
<comment type="similarity">
    <text evidence="3">Belongs to the GCKR-like family. MurNAc-6-P etherase subfamily.</text>
</comment>
<reference evidence="5" key="1">
    <citation type="journal article" date="2015" name="ISME J.">
        <title>Aquifer environment selects for microbial species cohorts in sediment and groundwater.</title>
        <authorList>
            <person name="Hug L.A."/>
            <person name="Thomas B.C."/>
            <person name="Brown C.T."/>
            <person name="Frischkorn K.R."/>
            <person name="Williams K.H."/>
            <person name="Tringe S.G."/>
            <person name="Banfield J.F."/>
        </authorList>
    </citation>
    <scope>NUCLEOTIDE SEQUENCE</scope>
</reference>
<dbReference type="InterPro" id="IPR046348">
    <property type="entry name" value="SIS_dom_sf"/>
</dbReference>
<dbReference type="GO" id="GO:0097367">
    <property type="term" value="F:carbohydrate derivative binding"/>
    <property type="evidence" value="ECO:0007669"/>
    <property type="project" value="InterPro"/>
</dbReference>
<name>A0A0H4T9S9_9BACT</name>
<dbReference type="InterPro" id="IPR040190">
    <property type="entry name" value="MURQ/GCKR"/>
</dbReference>
<dbReference type="FunFam" id="3.40.50.10490:FF:000014">
    <property type="entry name" value="N-acetylmuramic acid 6-phosphate etherase"/>
    <property type="match status" value="1"/>
</dbReference>
<proteinExistence type="inferred from homology"/>
<dbReference type="NCBIfam" id="TIGR00274">
    <property type="entry name" value="N-acetylmuramic acid 6-phosphate etherase"/>
    <property type="match status" value="1"/>
</dbReference>
<dbReference type="GO" id="GO:0097173">
    <property type="term" value="P:N-acetylmuramic acid catabolic process"/>
    <property type="evidence" value="ECO:0007669"/>
    <property type="project" value="UniProtKB-UniPathway"/>
</dbReference>
<evidence type="ECO:0000256" key="3">
    <source>
        <dbReference type="HAMAP-Rule" id="MF_00068"/>
    </source>
</evidence>
<dbReference type="InterPro" id="IPR005488">
    <property type="entry name" value="Etherase_MurQ"/>
</dbReference>
<dbReference type="GO" id="GO:0046348">
    <property type="term" value="P:amino sugar catabolic process"/>
    <property type="evidence" value="ECO:0007669"/>
    <property type="project" value="InterPro"/>
</dbReference>
<dbReference type="GO" id="GO:0016835">
    <property type="term" value="F:carbon-oxygen lyase activity"/>
    <property type="evidence" value="ECO:0007669"/>
    <property type="project" value="UniProtKB-UniRule"/>
</dbReference>
<dbReference type="PANTHER" id="PTHR10088">
    <property type="entry name" value="GLUCOKINASE REGULATORY PROTEIN"/>
    <property type="match status" value="1"/>
</dbReference>
<comment type="pathway">
    <text evidence="3">Amino-sugar metabolism; N-acetylmuramate degradation.</text>
</comment>
<evidence type="ECO:0000256" key="1">
    <source>
        <dbReference type="ARBA" id="ARBA00023239"/>
    </source>
</evidence>
<dbReference type="UniPathway" id="UPA00342"/>
<organism evidence="5">
    <name type="scientific">uncultured Gemmatimonadetes bacterium Rifle_16ft_4_minimus_7</name>
    <dbReference type="NCBI Taxonomy" id="1665098"/>
    <lineage>
        <taxon>Bacteria</taxon>
        <taxon>Pseudomonadati</taxon>
        <taxon>Gemmatimonadota</taxon>
        <taxon>environmental samples</taxon>
    </lineage>
</organism>
<sequence length="307" mass="32324">MSTPEFHDPRLTEQRNPRTQAIDAASSLDIVDLMHAEDRLVPDAVHACREEIARAVDLVVDGFHAMGRLVYVGAGTSGRLGVLDATECPPTFGTSPEMVVGIIAGGLPALTRSQEGAEDDTAAAVHDVNAHGVSAKDVVLGIAASGTTPYVRAALGRAQRVGARTVLLTCSDPPPEVAGACDVTIVVRTGPEVLTGSTRLKAGTATKLVLNTITTAAMIRLGKAYGNLMVDLMAWSEKLKDRGERIVMEACRVDRVRARRAIEEAGGSVKLAVVMVRRGVDRDAARRLLDEAGGLVRRAAGEPPPVS</sequence>
<dbReference type="PANTHER" id="PTHR10088:SF4">
    <property type="entry name" value="GLUCOKINASE REGULATORY PROTEIN"/>
    <property type="match status" value="1"/>
</dbReference>
<dbReference type="NCBIfam" id="NF009222">
    <property type="entry name" value="PRK12570.1"/>
    <property type="match status" value="1"/>
</dbReference>
<evidence type="ECO:0000259" key="4">
    <source>
        <dbReference type="PROSITE" id="PS51464"/>
    </source>
</evidence>
<dbReference type="GO" id="GO:0009254">
    <property type="term" value="P:peptidoglycan turnover"/>
    <property type="evidence" value="ECO:0007669"/>
    <property type="project" value="TreeGrafter"/>
</dbReference>
<dbReference type="HAMAP" id="MF_00068">
    <property type="entry name" value="MurQ"/>
    <property type="match status" value="1"/>
</dbReference>
<dbReference type="CDD" id="cd05007">
    <property type="entry name" value="SIS_Etherase"/>
    <property type="match status" value="1"/>
</dbReference>
<dbReference type="EMBL" id="KT007046">
    <property type="protein sequence ID" value="AKQ04673.1"/>
    <property type="molecule type" value="Genomic_DNA"/>
</dbReference>
<dbReference type="Gene3D" id="3.40.50.10490">
    <property type="entry name" value="Glucose-6-phosphate isomerase like protein, domain 1"/>
    <property type="match status" value="1"/>
</dbReference>
<dbReference type="PROSITE" id="PS51464">
    <property type="entry name" value="SIS"/>
    <property type="match status" value="1"/>
</dbReference>
<feature type="domain" description="SIS" evidence="4">
    <location>
        <begin position="55"/>
        <end position="223"/>
    </location>
</feature>
<feature type="active site" evidence="3">
    <location>
        <position position="118"/>
    </location>
</feature>
<keyword evidence="1 3" id="KW-0456">Lyase</keyword>
<evidence type="ECO:0000256" key="2">
    <source>
        <dbReference type="ARBA" id="ARBA00023277"/>
    </source>
</evidence>
<dbReference type="EC" id="4.2.1.126" evidence="3"/>
<dbReference type="InterPro" id="IPR001347">
    <property type="entry name" value="SIS_dom"/>
</dbReference>
<comment type="catalytic activity">
    <reaction evidence="3">
        <text>N-acetyl-D-muramate 6-phosphate + H2O = N-acetyl-D-glucosamine 6-phosphate + (R)-lactate</text>
        <dbReference type="Rhea" id="RHEA:26410"/>
        <dbReference type="ChEBI" id="CHEBI:15377"/>
        <dbReference type="ChEBI" id="CHEBI:16004"/>
        <dbReference type="ChEBI" id="CHEBI:57513"/>
        <dbReference type="ChEBI" id="CHEBI:58722"/>
        <dbReference type="EC" id="4.2.1.126"/>
    </reaction>
</comment>
<dbReference type="NCBIfam" id="NF003915">
    <property type="entry name" value="PRK05441.1"/>
    <property type="match status" value="1"/>
</dbReference>
<dbReference type="InterPro" id="IPR005486">
    <property type="entry name" value="Glucokinase_regulatory_CS"/>
</dbReference>
<protein>
    <recommendedName>
        <fullName evidence="3">N-acetylmuramic acid 6-phosphate etherase</fullName>
        <shortName evidence="3">MurNAc-6-P etherase</shortName>
        <ecNumber evidence="3">4.2.1.126</ecNumber>
    </recommendedName>
    <alternativeName>
        <fullName evidence="3">N-acetylmuramic acid 6-phosphate hydrolase</fullName>
    </alternativeName>
    <alternativeName>
        <fullName evidence="3">N-acetylmuramic acid 6-phosphate lyase</fullName>
    </alternativeName>
</protein>
<dbReference type="Gene3D" id="1.10.8.1080">
    <property type="match status" value="1"/>
</dbReference>
<evidence type="ECO:0000313" key="5">
    <source>
        <dbReference type="EMBL" id="AKQ04673.1"/>
    </source>
</evidence>